<reference evidence="2 3" key="1">
    <citation type="journal article" date="2020" name="Cell">
        <title>Large-Scale Comparative Analyses of Tick Genomes Elucidate Their Genetic Diversity and Vector Capacities.</title>
        <authorList>
            <consortium name="Tick Genome and Microbiome Consortium (TIGMIC)"/>
            <person name="Jia N."/>
            <person name="Wang J."/>
            <person name="Shi W."/>
            <person name="Du L."/>
            <person name="Sun Y."/>
            <person name="Zhan W."/>
            <person name="Jiang J.F."/>
            <person name="Wang Q."/>
            <person name="Zhang B."/>
            <person name="Ji P."/>
            <person name="Bell-Sakyi L."/>
            <person name="Cui X.M."/>
            <person name="Yuan T.T."/>
            <person name="Jiang B.G."/>
            <person name="Yang W.F."/>
            <person name="Lam T.T."/>
            <person name="Chang Q.C."/>
            <person name="Ding S.J."/>
            <person name="Wang X.J."/>
            <person name="Zhu J.G."/>
            <person name="Ruan X.D."/>
            <person name="Zhao L."/>
            <person name="Wei J.T."/>
            <person name="Ye R.Z."/>
            <person name="Que T.C."/>
            <person name="Du C.H."/>
            <person name="Zhou Y.H."/>
            <person name="Cheng J.X."/>
            <person name="Dai P.F."/>
            <person name="Guo W.B."/>
            <person name="Han X.H."/>
            <person name="Huang E.J."/>
            <person name="Li L.F."/>
            <person name="Wei W."/>
            <person name="Gao Y.C."/>
            <person name="Liu J.Z."/>
            <person name="Shao H.Z."/>
            <person name="Wang X."/>
            <person name="Wang C.C."/>
            <person name="Yang T.C."/>
            <person name="Huo Q.B."/>
            <person name="Li W."/>
            <person name="Chen H.Y."/>
            <person name="Chen S.E."/>
            <person name="Zhou L.G."/>
            <person name="Ni X.B."/>
            <person name="Tian J.H."/>
            <person name="Sheng Y."/>
            <person name="Liu T."/>
            <person name="Pan Y.S."/>
            <person name="Xia L.Y."/>
            <person name="Li J."/>
            <person name="Zhao F."/>
            <person name="Cao W.C."/>
        </authorList>
    </citation>
    <scope>NUCLEOTIDE SEQUENCE [LARGE SCALE GENOMIC DNA]</scope>
    <source>
        <strain evidence="2">HaeL-2018</strain>
    </source>
</reference>
<sequence>MDKLILVHGKRIKVYKNLEDLIRDPEAPKNLTEAFHNDHLEHPTGSSSHNDELADDDVIGRITEEEQGVSTKTAWQLAYCLLRLARWPAPFALIAFAVAAGALGWQLVWIKDWTDAAGSPEYGQPKWVEVLLGLCFLDGKARHLGSLRQRRLV</sequence>
<comment type="caution">
    <text evidence="2">The sequence shown here is derived from an EMBL/GenBank/DDBJ whole genome shotgun (WGS) entry which is preliminary data.</text>
</comment>
<keyword evidence="1" id="KW-0812">Transmembrane</keyword>
<dbReference type="VEuPathDB" id="VectorBase:HLOH_062846"/>
<dbReference type="EMBL" id="JABSTR010000002">
    <property type="protein sequence ID" value="KAH9364176.1"/>
    <property type="molecule type" value="Genomic_DNA"/>
</dbReference>
<name>A0A9J6FP14_HAELO</name>
<accession>A0A9J6FP14</accession>
<evidence type="ECO:0000313" key="2">
    <source>
        <dbReference type="EMBL" id="KAH9364176.1"/>
    </source>
</evidence>
<keyword evidence="1" id="KW-1133">Transmembrane helix</keyword>
<gene>
    <name evidence="2" type="ORF">HPB48_021997</name>
</gene>
<dbReference type="Proteomes" id="UP000821853">
    <property type="component" value="Chromosome 10"/>
</dbReference>
<organism evidence="2 3">
    <name type="scientific">Haemaphysalis longicornis</name>
    <name type="common">Bush tick</name>
    <dbReference type="NCBI Taxonomy" id="44386"/>
    <lineage>
        <taxon>Eukaryota</taxon>
        <taxon>Metazoa</taxon>
        <taxon>Ecdysozoa</taxon>
        <taxon>Arthropoda</taxon>
        <taxon>Chelicerata</taxon>
        <taxon>Arachnida</taxon>
        <taxon>Acari</taxon>
        <taxon>Parasitiformes</taxon>
        <taxon>Ixodida</taxon>
        <taxon>Ixodoidea</taxon>
        <taxon>Ixodidae</taxon>
        <taxon>Haemaphysalinae</taxon>
        <taxon>Haemaphysalis</taxon>
    </lineage>
</organism>
<evidence type="ECO:0000313" key="3">
    <source>
        <dbReference type="Proteomes" id="UP000821853"/>
    </source>
</evidence>
<evidence type="ECO:0000256" key="1">
    <source>
        <dbReference type="SAM" id="Phobius"/>
    </source>
</evidence>
<keyword evidence="1" id="KW-0472">Membrane</keyword>
<protein>
    <submittedName>
        <fullName evidence="2">Uncharacterized protein</fullName>
    </submittedName>
</protein>
<feature type="transmembrane region" description="Helical" evidence="1">
    <location>
        <begin position="91"/>
        <end position="110"/>
    </location>
</feature>
<keyword evidence="3" id="KW-1185">Reference proteome</keyword>
<dbReference type="AlphaFoldDB" id="A0A9J6FP14"/>
<proteinExistence type="predicted"/>